<keyword evidence="10" id="KW-1185">Reference proteome</keyword>
<dbReference type="CDD" id="cd16030">
    <property type="entry name" value="iduronate-2-sulfatase"/>
    <property type="match status" value="1"/>
</dbReference>
<dbReference type="Pfam" id="PF00884">
    <property type="entry name" value="Sulfatase"/>
    <property type="match status" value="1"/>
</dbReference>
<evidence type="ECO:0000256" key="7">
    <source>
        <dbReference type="SAM" id="MobiDB-lite"/>
    </source>
</evidence>
<dbReference type="Proteomes" id="UP001208570">
    <property type="component" value="Unassembled WGS sequence"/>
</dbReference>
<feature type="compositionally biased region" description="Basic and acidic residues" evidence="7">
    <location>
        <begin position="44"/>
        <end position="53"/>
    </location>
</feature>
<evidence type="ECO:0000256" key="2">
    <source>
        <dbReference type="ARBA" id="ARBA00008779"/>
    </source>
</evidence>
<keyword evidence="6" id="KW-0106">Calcium</keyword>
<dbReference type="GO" id="GO:0005737">
    <property type="term" value="C:cytoplasm"/>
    <property type="evidence" value="ECO:0007669"/>
    <property type="project" value="TreeGrafter"/>
</dbReference>
<comment type="caution">
    <text evidence="9">The sequence shown here is derived from an EMBL/GenBank/DDBJ whole genome shotgun (WGS) entry which is preliminary data.</text>
</comment>
<dbReference type="SUPFAM" id="SSF53649">
    <property type="entry name" value="Alkaline phosphatase-like"/>
    <property type="match status" value="1"/>
</dbReference>
<feature type="compositionally biased region" description="Polar residues" evidence="7">
    <location>
        <begin position="61"/>
        <end position="81"/>
    </location>
</feature>
<evidence type="ECO:0000256" key="5">
    <source>
        <dbReference type="ARBA" id="ARBA00022801"/>
    </source>
</evidence>
<organism evidence="9 10">
    <name type="scientific">Paralvinella palmiformis</name>
    <dbReference type="NCBI Taxonomy" id="53620"/>
    <lineage>
        <taxon>Eukaryota</taxon>
        <taxon>Metazoa</taxon>
        <taxon>Spiralia</taxon>
        <taxon>Lophotrochozoa</taxon>
        <taxon>Annelida</taxon>
        <taxon>Polychaeta</taxon>
        <taxon>Sedentaria</taxon>
        <taxon>Canalipalpata</taxon>
        <taxon>Terebellida</taxon>
        <taxon>Terebelliformia</taxon>
        <taxon>Alvinellidae</taxon>
        <taxon>Paralvinella</taxon>
    </lineage>
</organism>
<dbReference type="InterPro" id="IPR000917">
    <property type="entry name" value="Sulfatase_N"/>
</dbReference>
<dbReference type="PANTHER" id="PTHR45953:SF1">
    <property type="entry name" value="IDURONATE 2-SULFATASE"/>
    <property type="match status" value="1"/>
</dbReference>
<name>A0AAD9N451_9ANNE</name>
<dbReference type="InterPro" id="IPR017850">
    <property type="entry name" value="Alkaline_phosphatase_core_sf"/>
</dbReference>
<evidence type="ECO:0000256" key="3">
    <source>
        <dbReference type="ARBA" id="ARBA00022723"/>
    </source>
</evidence>
<comment type="cofactor">
    <cofactor evidence="1">
        <name>Ca(2+)</name>
        <dbReference type="ChEBI" id="CHEBI:29108"/>
    </cofactor>
</comment>
<gene>
    <name evidence="9" type="ORF">LSH36_258g00008</name>
</gene>
<evidence type="ECO:0000259" key="8">
    <source>
        <dbReference type="Pfam" id="PF00884"/>
    </source>
</evidence>
<evidence type="ECO:0000256" key="6">
    <source>
        <dbReference type="ARBA" id="ARBA00022837"/>
    </source>
</evidence>
<accession>A0AAD9N451</accession>
<dbReference type="Gene3D" id="3.40.720.10">
    <property type="entry name" value="Alkaline Phosphatase, subunit A"/>
    <property type="match status" value="1"/>
</dbReference>
<evidence type="ECO:0000256" key="4">
    <source>
        <dbReference type="ARBA" id="ARBA00022729"/>
    </source>
</evidence>
<evidence type="ECO:0000313" key="10">
    <source>
        <dbReference type="Proteomes" id="UP001208570"/>
    </source>
</evidence>
<keyword evidence="4" id="KW-0732">Signal</keyword>
<proteinExistence type="inferred from homology"/>
<dbReference type="InterPro" id="IPR035874">
    <property type="entry name" value="IDS"/>
</dbReference>
<dbReference type="EMBL" id="JAODUP010000258">
    <property type="protein sequence ID" value="KAK2154748.1"/>
    <property type="molecule type" value="Genomic_DNA"/>
</dbReference>
<protein>
    <recommendedName>
        <fullName evidence="8">Sulfatase N-terminal domain-containing protein</fullName>
    </recommendedName>
</protein>
<evidence type="ECO:0000313" key="9">
    <source>
        <dbReference type="EMBL" id="KAK2154748.1"/>
    </source>
</evidence>
<feature type="domain" description="Sulfatase N-terminal" evidence="8">
    <location>
        <begin position="90"/>
        <end position="439"/>
    </location>
</feature>
<keyword evidence="3" id="KW-0479">Metal-binding</keyword>
<keyword evidence="5" id="KW-0378">Hydrolase</keyword>
<evidence type="ECO:0000256" key="1">
    <source>
        <dbReference type="ARBA" id="ARBA00001913"/>
    </source>
</evidence>
<dbReference type="PANTHER" id="PTHR45953">
    <property type="entry name" value="IDURONATE 2-SULFATASE"/>
    <property type="match status" value="1"/>
</dbReference>
<reference evidence="9" key="1">
    <citation type="journal article" date="2023" name="Mol. Biol. Evol.">
        <title>Third-Generation Sequencing Reveals the Adaptive Role of the Epigenome in Three Deep-Sea Polychaetes.</title>
        <authorList>
            <person name="Perez M."/>
            <person name="Aroh O."/>
            <person name="Sun Y."/>
            <person name="Lan Y."/>
            <person name="Juniper S.K."/>
            <person name="Young C.R."/>
            <person name="Angers B."/>
            <person name="Qian P.Y."/>
        </authorList>
    </citation>
    <scope>NUCLEOTIDE SEQUENCE</scope>
    <source>
        <strain evidence="9">P08H-3</strain>
    </source>
</reference>
<dbReference type="AlphaFoldDB" id="A0AAD9N451"/>
<comment type="similarity">
    <text evidence="2">Belongs to the sulfatase family.</text>
</comment>
<sequence>MTKFTRALTPLRCACPFIVLIVCIVSNGLMKTTNSLTKSAGGDETARIERNGENEDPSADENVSSEQQAQTSLGRGNATTRTAKKEQRRKNVLFIIVDDLRPQLGAYHDPEHPDYFSKLRMHTPNLDELASRSVVFTRAYAQYSLCGPSRTSLLTSRRPDTTRVYNNEHYWRDVGGNFTTLPQHFKNNGYTTIGLGKVFHPKFSSNKDDPPSWTEPYYRPTYTDRHYMPKGAVGGWNVAGNEQVDKVPLIDMAITEKAKRMLRKLSAEVASGEHHFFMGVGFNKPHVHIVCPERYFDLYPLEDEDNFLPNKTWQKPVIRPYAEFDGTEIGDGERILSPDVLRHFRRAYFACISYVDDLVGEILRELEELGLHKNTVVSFMADHGFHLGENRAFAKITTWEVANRVPMIIRIPGVTDSGRVSSSIVESVDIFPTLVEAAGLDPIPRCAKKSSRVMLCTQGTSLMPLLEGRDTPVKDAAYSQIRHPFRTRYTVRTKNFRLVDTAFVKSVPLRNGKCKQYAKWPQNTTFTELYDHGKDILEETNLVNDPNYRDIVTGLRRQLQRFVSDQLF</sequence>
<dbReference type="GO" id="GO:0046872">
    <property type="term" value="F:metal ion binding"/>
    <property type="evidence" value="ECO:0007669"/>
    <property type="project" value="UniProtKB-KW"/>
</dbReference>
<feature type="region of interest" description="Disordered" evidence="7">
    <location>
        <begin position="34"/>
        <end position="85"/>
    </location>
</feature>
<dbReference type="GO" id="GO:0004423">
    <property type="term" value="F:iduronate-2-sulfatase activity"/>
    <property type="evidence" value="ECO:0007669"/>
    <property type="project" value="InterPro"/>
</dbReference>